<dbReference type="OrthoDB" id="6755574at2759"/>
<dbReference type="RefSeq" id="XP_042565375.1">
    <property type="nucleotide sequence ID" value="XM_042709441.1"/>
</dbReference>
<dbReference type="PANTHER" id="PTHR24271">
    <property type="entry name" value="KALLIKREIN-RELATED"/>
    <property type="match status" value="1"/>
</dbReference>
<name>A0A8M1KRX5_CLUHA</name>
<dbReference type="AlphaFoldDB" id="A0A8M1KRX5"/>
<organism evidence="7 8">
    <name type="scientific">Clupea harengus</name>
    <name type="common">Atlantic herring</name>
    <dbReference type="NCBI Taxonomy" id="7950"/>
    <lineage>
        <taxon>Eukaryota</taxon>
        <taxon>Metazoa</taxon>
        <taxon>Chordata</taxon>
        <taxon>Craniata</taxon>
        <taxon>Vertebrata</taxon>
        <taxon>Euteleostomi</taxon>
        <taxon>Actinopterygii</taxon>
        <taxon>Neopterygii</taxon>
        <taxon>Teleostei</taxon>
        <taxon>Clupei</taxon>
        <taxon>Clupeiformes</taxon>
        <taxon>Clupeoidei</taxon>
        <taxon>Clupeidae</taxon>
        <taxon>Clupea</taxon>
    </lineage>
</organism>
<reference evidence="8" key="1">
    <citation type="submission" date="2025-08" db="UniProtKB">
        <authorList>
            <consortium name="RefSeq"/>
        </authorList>
    </citation>
    <scope>IDENTIFICATION</scope>
</reference>
<gene>
    <name evidence="8" type="primary">LOC105909000</name>
</gene>
<evidence type="ECO:0000313" key="8">
    <source>
        <dbReference type="RefSeq" id="XP_042565375.1"/>
    </source>
</evidence>
<keyword evidence="4" id="KW-0720">Serine protease</keyword>
<dbReference type="InterPro" id="IPR018114">
    <property type="entry name" value="TRYPSIN_HIS"/>
</dbReference>
<evidence type="ECO:0000256" key="2">
    <source>
        <dbReference type="ARBA" id="ARBA00022729"/>
    </source>
</evidence>
<dbReference type="GO" id="GO:0006508">
    <property type="term" value="P:proteolysis"/>
    <property type="evidence" value="ECO:0007669"/>
    <property type="project" value="UniProtKB-KW"/>
</dbReference>
<dbReference type="Pfam" id="PF00089">
    <property type="entry name" value="Trypsin"/>
    <property type="match status" value="1"/>
</dbReference>
<keyword evidence="3" id="KW-0378">Hydrolase</keyword>
<keyword evidence="2" id="KW-0732">Signal</keyword>
<dbReference type="FunFam" id="2.40.10.10:FF:000120">
    <property type="entry name" value="Putative serine protease"/>
    <property type="match status" value="1"/>
</dbReference>
<keyword evidence="7" id="KW-1185">Reference proteome</keyword>
<dbReference type="CDD" id="cd00190">
    <property type="entry name" value="Tryp_SPc"/>
    <property type="match status" value="1"/>
</dbReference>
<dbReference type="Proteomes" id="UP000515152">
    <property type="component" value="Chromosome 12"/>
</dbReference>
<proteinExistence type="predicted"/>
<dbReference type="GeneID" id="105909000"/>
<dbReference type="GO" id="GO:0004252">
    <property type="term" value="F:serine-type endopeptidase activity"/>
    <property type="evidence" value="ECO:0007669"/>
    <property type="project" value="InterPro"/>
</dbReference>
<evidence type="ECO:0000256" key="3">
    <source>
        <dbReference type="ARBA" id="ARBA00022801"/>
    </source>
</evidence>
<feature type="domain" description="Peptidase S1" evidence="6">
    <location>
        <begin position="33"/>
        <end position="264"/>
    </location>
</feature>
<dbReference type="PANTHER" id="PTHR24271:SF96">
    <property type="entry name" value="GRANZYME A-RELATED"/>
    <property type="match status" value="1"/>
</dbReference>
<evidence type="ECO:0000313" key="7">
    <source>
        <dbReference type="Proteomes" id="UP000515152"/>
    </source>
</evidence>
<dbReference type="SMART" id="SM00020">
    <property type="entry name" value="Tryp_SPc"/>
    <property type="match status" value="1"/>
</dbReference>
<dbReference type="KEGG" id="char:105909000"/>
<evidence type="ECO:0000259" key="6">
    <source>
        <dbReference type="PROSITE" id="PS50240"/>
    </source>
</evidence>
<accession>A0A8M1KRX5</accession>
<sequence length="275" mass="30153">MFFIMCAQVPVLLAGLWILYTWGAFADGAGVSIVGGKEIKAHSKPWMASIQVDKKHICGGFLIQDQWVLTAAHCKGICQKLELATVLLGAHSLKNVKNTIRVGIESCKTPPTFDEKTKVDDIMLIKLKDKVKVKKEKVKPVKLPKSPEDVPPYTKCQVIGWGYTDQKLKKPSDVLRGVDVAIIDRDYCNCLYNDTPVITEDMLCAGNKKPLHDSCTGDSGGPLECNKNVVGLVSGGTGCGDPKKPGVYTHLSKKHMSWINKIIKGQSNNTFEIND</sequence>
<keyword evidence="5" id="KW-1015">Disulfide bond</keyword>
<dbReference type="PROSITE" id="PS50240">
    <property type="entry name" value="TRYPSIN_DOM"/>
    <property type="match status" value="1"/>
</dbReference>
<dbReference type="PROSITE" id="PS00134">
    <property type="entry name" value="TRYPSIN_HIS"/>
    <property type="match status" value="1"/>
</dbReference>
<evidence type="ECO:0000256" key="5">
    <source>
        <dbReference type="ARBA" id="ARBA00023157"/>
    </source>
</evidence>
<dbReference type="InterPro" id="IPR001254">
    <property type="entry name" value="Trypsin_dom"/>
</dbReference>
<evidence type="ECO:0000256" key="4">
    <source>
        <dbReference type="ARBA" id="ARBA00022825"/>
    </source>
</evidence>
<protein>
    <submittedName>
        <fullName evidence="8">Granzyme K-like</fullName>
    </submittedName>
</protein>
<evidence type="ECO:0000256" key="1">
    <source>
        <dbReference type="ARBA" id="ARBA00022670"/>
    </source>
</evidence>
<keyword evidence="1" id="KW-0645">Protease</keyword>